<protein>
    <submittedName>
        <fullName evidence="1">DUF4197 domain-containing protein</fullName>
    </submittedName>
</protein>
<name>A0A848QFD2_9SPHN</name>
<dbReference type="RefSeq" id="WP_170012872.1">
    <property type="nucleotide sequence ID" value="NZ_JABCRE010000003.1"/>
</dbReference>
<sequence length="228" mass="23857">MTVQKQATFDRRRFIIGTAAVGALLPFGSLAQAQGLNIGSLLGSASDGALDKLSVPGAFYGDKDVRIGLPFVGNSGGLLGSILGAGQKLGILDGLIKSVNNAAGLAAGEAKPIFRNAINDISFNDVPGIVKTGDGGTQYLRSSANDDLHSKLKPLIDTALGDLGAYRQLDSLSQQHSFVRKVGLSRDGMSTTVTDQGLDGIFNYMSKEERSLRANPLDTVGKVFKGLF</sequence>
<accession>A0A848QFD2</accession>
<gene>
    <name evidence="1" type="ORF">HKD42_09740</name>
</gene>
<dbReference type="EMBL" id="JABCRE010000003">
    <property type="protein sequence ID" value="NMW32341.1"/>
    <property type="molecule type" value="Genomic_DNA"/>
</dbReference>
<comment type="caution">
    <text evidence="1">The sequence shown here is derived from an EMBL/GenBank/DDBJ whole genome shotgun (WGS) entry which is preliminary data.</text>
</comment>
<dbReference type="InterPro" id="IPR025245">
    <property type="entry name" value="DUF4197"/>
</dbReference>
<dbReference type="PROSITE" id="PS51318">
    <property type="entry name" value="TAT"/>
    <property type="match status" value="1"/>
</dbReference>
<dbReference type="Proteomes" id="UP000561181">
    <property type="component" value="Unassembled WGS sequence"/>
</dbReference>
<keyword evidence="2" id="KW-1185">Reference proteome</keyword>
<proteinExistence type="predicted"/>
<evidence type="ECO:0000313" key="2">
    <source>
        <dbReference type="Proteomes" id="UP000561181"/>
    </source>
</evidence>
<evidence type="ECO:0000313" key="1">
    <source>
        <dbReference type="EMBL" id="NMW32341.1"/>
    </source>
</evidence>
<dbReference type="Pfam" id="PF13852">
    <property type="entry name" value="DUF4197"/>
    <property type="match status" value="1"/>
</dbReference>
<dbReference type="AlphaFoldDB" id="A0A848QFD2"/>
<dbReference type="InterPro" id="IPR006311">
    <property type="entry name" value="TAT_signal"/>
</dbReference>
<reference evidence="1 2" key="1">
    <citation type="submission" date="2020-04" db="EMBL/GenBank/DDBJ databases">
        <authorList>
            <person name="Liu A."/>
        </authorList>
    </citation>
    <scope>NUCLEOTIDE SEQUENCE [LARGE SCALE GENOMIC DNA]</scope>
    <source>
        <strain evidence="1 2">RZ02</strain>
    </source>
</reference>
<organism evidence="1 2">
    <name type="scientific">Pontixanthobacter rizhaonensis</name>
    <dbReference type="NCBI Taxonomy" id="2730337"/>
    <lineage>
        <taxon>Bacteria</taxon>
        <taxon>Pseudomonadati</taxon>
        <taxon>Pseudomonadota</taxon>
        <taxon>Alphaproteobacteria</taxon>
        <taxon>Sphingomonadales</taxon>
        <taxon>Erythrobacteraceae</taxon>
        <taxon>Pontixanthobacter</taxon>
    </lineage>
</organism>